<dbReference type="EMBL" id="LN879502">
    <property type="protein sequence ID" value="CUI15644.1"/>
    <property type="molecule type" value="Genomic_DNA"/>
</dbReference>
<evidence type="ECO:0000313" key="7">
    <source>
        <dbReference type="Proteomes" id="UP000069902"/>
    </source>
</evidence>
<dbReference type="Gene3D" id="3.40.50.10420">
    <property type="entry name" value="NagB/RpiA/CoA transferase-like"/>
    <property type="match status" value="1"/>
</dbReference>
<dbReference type="GO" id="GO:0035999">
    <property type="term" value="P:tetrahydrofolate interconversion"/>
    <property type="evidence" value="ECO:0007669"/>
    <property type="project" value="TreeGrafter"/>
</dbReference>
<feature type="binding site" evidence="4">
    <location>
        <begin position="17"/>
        <end position="21"/>
    </location>
    <ligand>
        <name>ATP</name>
        <dbReference type="ChEBI" id="CHEBI:30616"/>
    </ligand>
</feature>
<dbReference type="InterPro" id="IPR002698">
    <property type="entry name" value="FTHF_cligase"/>
</dbReference>
<dbReference type="Proteomes" id="UP000069902">
    <property type="component" value="Chromosome cPNK"/>
</dbReference>
<dbReference type="InterPro" id="IPR037171">
    <property type="entry name" value="NagB/RpiA_transferase-like"/>
</dbReference>
<dbReference type="Pfam" id="PF01812">
    <property type="entry name" value="5-FTHF_cyc-lig"/>
    <property type="match status" value="1"/>
</dbReference>
<evidence type="ECO:0000256" key="1">
    <source>
        <dbReference type="ARBA" id="ARBA00010638"/>
    </source>
</evidence>
<evidence type="ECO:0000256" key="5">
    <source>
        <dbReference type="RuleBase" id="RU361279"/>
    </source>
</evidence>
<evidence type="ECO:0000256" key="4">
    <source>
        <dbReference type="PIRSR" id="PIRSR006806-1"/>
    </source>
</evidence>
<dbReference type="NCBIfam" id="TIGR02727">
    <property type="entry name" value="MTHFS_bact"/>
    <property type="match status" value="1"/>
</dbReference>
<sequence length="191" mass="21209">MESQIFNSTTSTAALAKQSCRLHLKAMRRSISSARRQAATSFANQTLWNRCKGFRFILSYASFGSELSLDPLNGCLAQEGRLVLPKMKGEKLQLFLVEDLHGLEPNSLGIREPSKQNAKLIDPSLVTLALIPGLGFDPETKHRLGYGKGVYDRLLNQFPSLVAWGIGFHEQVFYSLPSEAHDRSLTTLCLV</sequence>
<dbReference type="KEGG" id="pnl:PNK_0005"/>
<gene>
    <name evidence="6" type="ORF">PNK_0005</name>
</gene>
<comment type="catalytic activity">
    <reaction evidence="5">
        <text>(6S)-5-formyl-5,6,7,8-tetrahydrofolate + ATP = (6R)-5,10-methenyltetrahydrofolate + ADP + phosphate</text>
        <dbReference type="Rhea" id="RHEA:10488"/>
        <dbReference type="ChEBI" id="CHEBI:30616"/>
        <dbReference type="ChEBI" id="CHEBI:43474"/>
        <dbReference type="ChEBI" id="CHEBI:57455"/>
        <dbReference type="ChEBI" id="CHEBI:57457"/>
        <dbReference type="ChEBI" id="CHEBI:456216"/>
        <dbReference type="EC" id="6.3.3.2"/>
    </reaction>
</comment>
<proteinExistence type="inferred from homology"/>
<dbReference type="PATRIC" id="fig|389348.3.peg.7"/>
<feature type="binding site" evidence="4">
    <location>
        <position position="66"/>
    </location>
    <ligand>
        <name>substrate</name>
    </ligand>
</feature>
<keyword evidence="7" id="KW-1185">Reference proteome</keyword>
<dbReference type="GO" id="GO:0030272">
    <property type="term" value="F:5-formyltetrahydrofolate cyclo-ligase activity"/>
    <property type="evidence" value="ECO:0007669"/>
    <property type="project" value="UniProtKB-EC"/>
</dbReference>
<dbReference type="SUPFAM" id="SSF100950">
    <property type="entry name" value="NagB/RpiA/CoA transferase-like"/>
    <property type="match status" value="1"/>
</dbReference>
<dbReference type="AlphaFoldDB" id="A0A0U5CM10"/>
<reference evidence="7" key="1">
    <citation type="submission" date="2015-09" db="EMBL/GenBank/DDBJ databases">
        <authorList>
            <person name="Bertelli C."/>
        </authorList>
    </citation>
    <scope>NUCLEOTIDE SEQUENCE [LARGE SCALE GENOMIC DNA]</scope>
    <source>
        <strain evidence="7">KNic</strain>
    </source>
</reference>
<dbReference type="STRING" id="389348.PNK_0005"/>
<accession>A0A0U5CM10</accession>
<dbReference type="InterPro" id="IPR024185">
    <property type="entry name" value="FTHF_cligase-like_sf"/>
</dbReference>
<keyword evidence="5" id="KW-0479">Metal-binding</keyword>
<keyword evidence="6" id="KW-0436">Ligase</keyword>
<dbReference type="PANTHER" id="PTHR23407">
    <property type="entry name" value="ATPASE INHIBITOR/5-FORMYLTETRAHYDROFOLATE CYCLO-LIGASE"/>
    <property type="match status" value="1"/>
</dbReference>
<protein>
    <recommendedName>
        <fullName evidence="5">5-formyltetrahydrofolate cyclo-ligase</fullName>
        <ecNumber evidence="5">6.3.3.2</ecNumber>
    </recommendedName>
</protein>
<feature type="binding site" evidence="4">
    <location>
        <begin position="143"/>
        <end position="151"/>
    </location>
    <ligand>
        <name>ATP</name>
        <dbReference type="ChEBI" id="CHEBI:30616"/>
    </ligand>
</feature>
<keyword evidence="5" id="KW-0460">Magnesium</keyword>
<keyword evidence="2 4" id="KW-0547">Nucleotide-binding</keyword>
<dbReference type="EC" id="6.3.3.2" evidence="5"/>
<evidence type="ECO:0000256" key="3">
    <source>
        <dbReference type="ARBA" id="ARBA00022840"/>
    </source>
</evidence>
<evidence type="ECO:0000256" key="2">
    <source>
        <dbReference type="ARBA" id="ARBA00022741"/>
    </source>
</evidence>
<dbReference type="GO" id="GO:0046872">
    <property type="term" value="F:metal ion binding"/>
    <property type="evidence" value="ECO:0007669"/>
    <property type="project" value="UniProtKB-KW"/>
</dbReference>
<dbReference type="GO" id="GO:0005524">
    <property type="term" value="F:ATP binding"/>
    <property type="evidence" value="ECO:0007669"/>
    <property type="project" value="UniProtKB-KW"/>
</dbReference>
<organism evidence="6 7">
    <name type="scientific">Candidatus Protochlamydia naegleriophila</name>
    <dbReference type="NCBI Taxonomy" id="389348"/>
    <lineage>
        <taxon>Bacteria</taxon>
        <taxon>Pseudomonadati</taxon>
        <taxon>Chlamydiota</taxon>
        <taxon>Chlamydiia</taxon>
        <taxon>Parachlamydiales</taxon>
        <taxon>Parachlamydiaceae</taxon>
        <taxon>Candidatus Protochlamydia</taxon>
    </lineage>
</organism>
<comment type="similarity">
    <text evidence="1 5">Belongs to the 5-formyltetrahydrofolate cyclo-ligase family.</text>
</comment>
<dbReference type="GO" id="GO:0009396">
    <property type="term" value="P:folic acid-containing compound biosynthetic process"/>
    <property type="evidence" value="ECO:0007669"/>
    <property type="project" value="TreeGrafter"/>
</dbReference>
<name>A0A0U5CM10_9BACT</name>
<keyword evidence="3 4" id="KW-0067">ATP-binding</keyword>
<comment type="cofactor">
    <cofactor evidence="5">
        <name>Mg(2+)</name>
        <dbReference type="ChEBI" id="CHEBI:18420"/>
    </cofactor>
</comment>
<dbReference type="PANTHER" id="PTHR23407:SF1">
    <property type="entry name" value="5-FORMYLTETRAHYDROFOLATE CYCLO-LIGASE"/>
    <property type="match status" value="1"/>
</dbReference>
<dbReference type="InParanoid" id="A0A0U5CM10"/>
<evidence type="ECO:0000313" key="6">
    <source>
        <dbReference type="EMBL" id="CUI15644.1"/>
    </source>
</evidence>
<dbReference type="PIRSF" id="PIRSF006806">
    <property type="entry name" value="FTHF_cligase"/>
    <property type="match status" value="1"/>
</dbReference>